<keyword evidence="10" id="KW-0472">Membrane</keyword>
<keyword evidence="18" id="KW-1185">Reference proteome</keyword>
<evidence type="ECO:0000256" key="13">
    <source>
        <dbReference type="ARBA" id="ARBA00031566"/>
    </source>
</evidence>
<evidence type="ECO:0000256" key="2">
    <source>
        <dbReference type="ARBA" id="ARBA00004922"/>
    </source>
</evidence>
<comment type="caution">
    <text evidence="17">The sequence shown here is derived from an EMBL/GenBank/DDBJ whole genome shotgun (WGS) entry which is preliminary data.</text>
</comment>
<keyword evidence="5" id="KW-0328">Glycosyltransferase</keyword>
<keyword evidence="9" id="KW-1133">Transmembrane helix</keyword>
<dbReference type="EC" id="2.4.1.142" evidence="3"/>
<dbReference type="InterPro" id="IPR001296">
    <property type="entry name" value="Glyco_trans_1"/>
</dbReference>
<feature type="domain" description="Glycosyl transferase family 1" evidence="16">
    <location>
        <begin position="383"/>
        <end position="542"/>
    </location>
</feature>
<keyword evidence="7" id="KW-0812">Transmembrane</keyword>
<evidence type="ECO:0000256" key="11">
    <source>
        <dbReference type="ARBA" id="ARBA00024899"/>
    </source>
</evidence>
<accession>A0A2H9TIM2</accession>
<evidence type="ECO:0000256" key="5">
    <source>
        <dbReference type="ARBA" id="ARBA00022676"/>
    </source>
</evidence>
<dbReference type="InterPro" id="IPR026051">
    <property type="entry name" value="ALG1-like"/>
</dbReference>
<dbReference type="Proteomes" id="UP000240830">
    <property type="component" value="Unassembled WGS sequence"/>
</dbReference>
<dbReference type="STRING" id="1246581.A0A2H9TIM2"/>
<comment type="catalytic activity">
    <reaction evidence="15">
        <text>an N,N'-diacetylchitobiosyl-diphospho-di-trans,poly-cis-dolichol + GDP-alpha-D-mannose = a beta-D-Man-(1-&gt;4)-beta-D-GlcNAc-(1-&gt;4)-alpha-D-GlcNAc-diphospho-di-trans,poly-cis-dolichol + GDP + H(+)</text>
        <dbReference type="Rhea" id="RHEA:13865"/>
        <dbReference type="Rhea" id="RHEA-COMP:19510"/>
        <dbReference type="Rhea" id="RHEA-COMP:19511"/>
        <dbReference type="ChEBI" id="CHEBI:15378"/>
        <dbReference type="ChEBI" id="CHEBI:57269"/>
        <dbReference type="ChEBI" id="CHEBI:57527"/>
        <dbReference type="ChEBI" id="CHEBI:58189"/>
        <dbReference type="ChEBI" id="CHEBI:58472"/>
        <dbReference type="EC" id="2.4.1.142"/>
    </reaction>
    <physiologicalReaction direction="left-to-right" evidence="15">
        <dbReference type="Rhea" id="RHEA:13866"/>
    </physiologicalReaction>
</comment>
<protein>
    <recommendedName>
        <fullName evidence="4">Chitobiosyldiphosphodolichol beta-mannosyltransferase</fullName>
        <ecNumber evidence="3">2.4.1.142</ecNumber>
    </recommendedName>
    <alternativeName>
        <fullName evidence="13">Beta-1,4-mannosyltransferase</fullName>
    </alternativeName>
    <alternativeName>
        <fullName evidence="14">GDP-Man:GlcNAc2-PP-dolichol mannosyltransferase</fullName>
    </alternativeName>
    <alternativeName>
        <fullName evidence="12">GDP-mannose-dolichol diphosphochitobiose mannosyltransferase</fullName>
    </alternativeName>
</protein>
<organism evidence="17 18">
    <name type="scientific">Paramicrosporidium saccamoebae</name>
    <dbReference type="NCBI Taxonomy" id="1246581"/>
    <lineage>
        <taxon>Eukaryota</taxon>
        <taxon>Fungi</taxon>
        <taxon>Fungi incertae sedis</taxon>
        <taxon>Cryptomycota</taxon>
        <taxon>Cryptomycota incertae sedis</taxon>
        <taxon>Paramicrosporidium</taxon>
    </lineage>
</organism>
<evidence type="ECO:0000313" key="18">
    <source>
        <dbReference type="Proteomes" id="UP000240830"/>
    </source>
</evidence>
<dbReference type="SUPFAM" id="SSF53756">
    <property type="entry name" value="UDP-Glycosyltransferase/glycogen phosphorylase"/>
    <property type="match status" value="1"/>
</dbReference>
<dbReference type="Gene3D" id="3.40.50.2000">
    <property type="entry name" value="Glycogen Phosphorylase B"/>
    <property type="match status" value="1"/>
</dbReference>
<evidence type="ECO:0000256" key="6">
    <source>
        <dbReference type="ARBA" id="ARBA00022679"/>
    </source>
</evidence>
<evidence type="ECO:0000256" key="14">
    <source>
        <dbReference type="ARBA" id="ARBA00033088"/>
    </source>
</evidence>
<evidence type="ECO:0000256" key="3">
    <source>
        <dbReference type="ARBA" id="ARBA00012611"/>
    </source>
</evidence>
<dbReference type="OrthoDB" id="614844at2759"/>
<evidence type="ECO:0000256" key="4">
    <source>
        <dbReference type="ARBA" id="ARBA00015841"/>
    </source>
</evidence>
<sequence length="601" mass="66530">MQCSRIVGRQVPLTMNIARLGKVALEIHSGECRTSTGETQYSDCRESFQTEDRGECEEVLEREFGLHDSAELAHNRLKPAHLTKRSKDMASESMTKISVLEDKGIEMNRRIGKRVNKESGREGSAGWTSVHTRMADEISDSLRRMQQEIAGINQEIASIKNFVCLMTHAEMSGQVKHALVLVLGDVGHSPRMQNHVRELGKIGFSVDFAGYAESELPEDVASQTNVVAIPPCRLNIPLLPSMVGRMVGMFIRMVFQTFYVIWLSLCTLRKPTIILVQSPPVFPTLFVGKLLSWWHGARLITDWHNVGYTLLAQTIHYPAIVALAKAVEIYSTRLSSVNLVVSQAQKEWMQINAGITTLVLYDRPNIGISKALQGADRKSFRRNIRERLGWDSEDVSLLVSSTSWTPDEDFSILVDALEILEGSLKKPIQLVVTGKGPLKTFYEEKIVHLGLRMIQFASVWLSSEDYRRLLGSADIGICMHTSSSGVDLPMKVVDMIGAELPVVAYSYTAIGELIEDGKTGVLFKTPEELAESITSLLDGKRTGTNLAIKSQHISEPSGIAGEPVFGSVLPCTGTRSTAYSNPFRLVLGSALPHTQYVLSRT</sequence>
<reference evidence="17 18" key="1">
    <citation type="submission" date="2016-10" db="EMBL/GenBank/DDBJ databases">
        <title>The genome of Paramicrosporidium saccamoebae is the missing link in understanding Cryptomycota and Microsporidia evolution.</title>
        <authorList>
            <person name="Quandt C.A."/>
            <person name="Beaudet D."/>
            <person name="Corsaro D."/>
            <person name="Michel R."/>
            <person name="Corradi N."/>
            <person name="James T."/>
        </authorList>
    </citation>
    <scope>NUCLEOTIDE SEQUENCE [LARGE SCALE GENOMIC DNA]</scope>
    <source>
        <strain evidence="17 18">KSL3</strain>
    </source>
</reference>
<evidence type="ECO:0000256" key="9">
    <source>
        <dbReference type="ARBA" id="ARBA00022989"/>
    </source>
</evidence>
<evidence type="ECO:0000256" key="1">
    <source>
        <dbReference type="ARBA" id="ARBA00004389"/>
    </source>
</evidence>
<name>A0A2H9TIM2_9FUNG</name>
<evidence type="ECO:0000259" key="16">
    <source>
        <dbReference type="Pfam" id="PF00534"/>
    </source>
</evidence>
<dbReference type="EMBL" id="MTSL01000169">
    <property type="protein sequence ID" value="PJF17603.1"/>
    <property type="molecule type" value="Genomic_DNA"/>
</dbReference>
<evidence type="ECO:0000256" key="7">
    <source>
        <dbReference type="ARBA" id="ARBA00022692"/>
    </source>
</evidence>
<evidence type="ECO:0000256" key="8">
    <source>
        <dbReference type="ARBA" id="ARBA00022824"/>
    </source>
</evidence>
<dbReference type="GO" id="GO:0004578">
    <property type="term" value="F:chitobiosyldiphosphodolichol beta-mannosyltransferase activity"/>
    <property type="evidence" value="ECO:0007669"/>
    <property type="project" value="UniProtKB-EC"/>
</dbReference>
<evidence type="ECO:0000313" key="17">
    <source>
        <dbReference type="EMBL" id="PJF17603.1"/>
    </source>
</evidence>
<proteinExistence type="predicted"/>
<evidence type="ECO:0000256" key="10">
    <source>
        <dbReference type="ARBA" id="ARBA00023136"/>
    </source>
</evidence>
<keyword evidence="8" id="KW-0256">Endoplasmic reticulum</keyword>
<evidence type="ECO:0000256" key="15">
    <source>
        <dbReference type="ARBA" id="ARBA00045071"/>
    </source>
</evidence>
<comment type="subcellular location">
    <subcellularLocation>
        <location evidence="1">Endoplasmic reticulum membrane</location>
        <topology evidence="1">Single-pass membrane protein</topology>
    </subcellularLocation>
</comment>
<dbReference type="PANTHER" id="PTHR13036">
    <property type="entry name" value="BETA1,4 MANNOSYLTRANSFERASE"/>
    <property type="match status" value="1"/>
</dbReference>
<dbReference type="PANTHER" id="PTHR13036:SF0">
    <property type="entry name" value="CHITOBIOSYLDIPHOSPHODOLICHOL BETA-MANNOSYLTRANSFERASE"/>
    <property type="match status" value="1"/>
</dbReference>
<evidence type="ECO:0000256" key="12">
    <source>
        <dbReference type="ARBA" id="ARBA00031434"/>
    </source>
</evidence>
<comment type="function">
    <text evidence="11">Participates in the formation of the lipid-linked precursor oligosaccharide for N-glycosylation. Involved in assembling the dolichol-pyrophosphate-GlcNAc(2)-Man(5) intermediate on the cytoplasmic surface of the ER.</text>
</comment>
<comment type="pathway">
    <text evidence="2">Protein modification; protein glycosylation.</text>
</comment>
<keyword evidence="6" id="KW-0808">Transferase</keyword>
<dbReference type="Pfam" id="PF00534">
    <property type="entry name" value="Glycos_transf_1"/>
    <property type="match status" value="1"/>
</dbReference>
<gene>
    <name evidence="17" type="ORF">PSACC_02601</name>
</gene>
<dbReference type="GO" id="GO:0005789">
    <property type="term" value="C:endoplasmic reticulum membrane"/>
    <property type="evidence" value="ECO:0007669"/>
    <property type="project" value="UniProtKB-SubCell"/>
</dbReference>
<dbReference type="AlphaFoldDB" id="A0A2H9TIM2"/>